<gene>
    <name evidence="2" type="ORF">NA56DRAFT_709277</name>
</gene>
<dbReference type="GO" id="GO:0005773">
    <property type="term" value="C:vacuole"/>
    <property type="evidence" value="ECO:0007669"/>
    <property type="project" value="GOC"/>
</dbReference>
<protein>
    <recommendedName>
        <fullName evidence="4">Nitrogen regulatory protein areA GATA-like domain-containing protein</fullName>
    </recommendedName>
</protein>
<dbReference type="STRING" id="1745343.A0A2J6PPE1"/>
<dbReference type="InterPro" id="IPR052292">
    <property type="entry name" value="Glucose_repression_reg"/>
</dbReference>
<keyword evidence="3" id="KW-1185">Reference proteome</keyword>
<evidence type="ECO:0000313" key="3">
    <source>
        <dbReference type="Proteomes" id="UP000235672"/>
    </source>
</evidence>
<proteinExistence type="predicted"/>
<dbReference type="OrthoDB" id="4738706at2759"/>
<dbReference type="GO" id="GO:0007039">
    <property type="term" value="P:protein catabolic process in the vacuole"/>
    <property type="evidence" value="ECO:0007669"/>
    <property type="project" value="TreeGrafter"/>
</dbReference>
<dbReference type="AlphaFoldDB" id="A0A2J6PPE1"/>
<feature type="region of interest" description="Disordered" evidence="1">
    <location>
        <begin position="499"/>
        <end position="530"/>
    </location>
</feature>
<feature type="region of interest" description="Disordered" evidence="1">
    <location>
        <begin position="362"/>
        <end position="406"/>
    </location>
</feature>
<name>A0A2J6PPE1_9HELO</name>
<evidence type="ECO:0000256" key="1">
    <source>
        <dbReference type="SAM" id="MobiDB-lite"/>
    </source>
</evidence>
<feature type="compositionally biased region" description="Low complexity" evidence="1">
    <location>
        <begin position="500"/>
        <end position="519"/>
    </location>
</feature>
<dbReference type="EMBL" id="KZ613509">
    <property type="protein sequence ID" value="PMD15900.1"/>
    <property type="molecule type" value="Genomic_DNA"/>
</dbReference>
<dbReference type="Proteomes" id="UP000235672">
    <property type="component" value="Unassembled WGS sequence"/>
</dbReference>
<organism evidence="2 3">
    <name type="scientific">Hyaloscypha hepaticicola</name>
    <dbReference type="NCBI Taxonomy" id="2082293"/>
    <lineage>
        <taxon>Eukaryota</taxon>
        <taxon>Fungi</taxon>
        <taxon>Dikarya</taxon>
        <taxon>Ascomycota</taxon>
        <taxon>Pezizomycotina</taxon>
        <taxon>Leotiomycetes</taxon>
        <taxon>Helotiales</taxon>
        <taxon>Hyaloscyphaceae</taxon>
        <taxon>Hyaloscypha</taxon>
    </lineage>
</organism>
<dbReference type="GO" id="GO:0042149">
    <property type="term" value="P:cellular response to glucose starvation"/>
    <property type="evidence" value="ECO:0007669"/>
    <property type="project" value="TreeGrafter"/>
</dbReference>
<sequence>MDPVVPEDEYFEWEDIMADQTARENRDENIILQSETLASCTWKIESIEVCQVPGVQSERTIMAPSKTSHSLRATLTLDTSSLGINSAESTPTKNSPIVFPSYSEFSEDGTSFLIENFSAKVAHFEFAPETMDDIALSPNPSRHVDYLSHDWNEEDIWATWKRLQSKRQAPNGAERLENATWRAWAKVRLKLKTVSPESFNWMKDLDDTWLYGPFHGKTSGTTTFTKDYSNNDHSSYPTLTVKKTRSILKRPRLSEVLLRGSEHLGKLRSKSVEVGSRPFYGETPKKRVLFREEVERYAAVQDSHPDEEKDELDHWTETYQSKYSYDPEISNPVEDLISTTQSLCHHLEQNIKILENSCVPTSPTLPPDERPPAAPLKFPHHPPESASLGGSGGKVMSSPTRPHNEPLRFSTLSEWTLLGEGFDGFDDDDDWLEPKSAPFTNWKPTVPPDEDITSQTRTNPPPPIQKPNPKLGVATKIQSLNQDEMTALMRCEELYLDPPSSLFSESSTSDTSSSTSNGSEDTERDELSHVRVRDLEEDAGREVMEMKQAFVDRVIDEFYRSDKEDGVQNFGLLVPPELIESAMTIA</sequence>
<dbReference type="PANTHER" id="PTHR28051">
    <property type="entry name" value="PROTEIN MTL1-RELATED"/>
    <property type="match status" value="1"/>
</dbReference>
<evidence type="ECO:0008006" key="4">
    <source>
        <dbReference type="Google" id="ProtNLM"/>
    </source>
</evidence>
<reference evidence="2 3" key="1">
    <citation type="submission" date="2016-05" db="EMBL/GenBank/DDBJ databases">
        <title>A degradative enzymes factory behind the ericoid mycorrhizal symbiosis.</title>
        <authorList>
            <consortium name="DOE Joint Genome Institute"/>
            <person name="Martino E."/>
            <person name="Morin E."/>
            <person name="Grelet G."/>
            <person name="Kuo A."/>
            <person name="Kohler A."/>
            <person name="Daghino S."/>
            <person name="Barry K."/>
            <person name="Choi C."/>
            <person name="Cichocki N."/>
            <person name="Clum A."/>
            <person name="Copeland A."/>
            <person name="Hainaut M."/>
            <person name="Haridas S."/>
            <person name="Labutti K."/>
            <person name="Lindquist E."/>
            <person name="Lipzen A."/>
            <person name="Khouja H.-R."/>
            <person name="Murat C."/>
            <person name="Ohm R."/>
            <person name="Olson A."/>
            <person name="Spatafora J."/>
            <person name="Veneault-Fourrey C."/>
            <person name="Henrissat B."/>
            <person name="Grigoriev I."/>
            <person name="Martin F."/>
            <person name="Perotto S."/>
        </authorList>
    </citation>
    <scope>NUCLEOTIDE SEQUENCE [LARGE SCALE GENOMIC DNA]</scope>
    <source>
        <strain evidence="2 3">UAMH 7357</strain>
    </source>
</reference>
<evidence type="ECO:0000313" key="2">
    <source>
        <dbReference type="EMBL" id="PMD15900.1"/>
    </source>
</evidence>
<accession>A0A2J6PPE1</accession>
<dbReference type="PANTHER" id="PTHR28051:SF1">
    <property type="entry name" value="PROTEIN MTL1-RELATED"/>
    <property type="match status" value="1"/>
</dbReference>
<feature type="region of interest" description="Disordered" evidence="1">
    <location>
        <begin position="426"/>
        <end position="471"/>
    </location>
</feature>